<dbReference type="Pfam" id="PF01263">
    <property type="entry name" value="Aldose_epim"/>
    <property type="match status" value="1"/>
</dbReference>
<dbReference type="UniPathway" id="UPA00242"/>
<comment type="similarity">
    <text evidence="2 5">Belongs to the aldose epimerase family.</text>
</comment>
<dbReference type="NCBIfam" id="NF008277">
    <property type="entry name" value="PRK11055.1"/>
    <property type="match status" value="1"/>
</dbReference>
<dbReference type="PANTHER" id="PTHR10091:SF0">
    <property type="entry name" value="GALACTOSE MUTAROTASE"/>
    <property type="match status" value="1"/>
</dbReference>
<evidence type="ECO:0000256" key="9">
    <source>
        <dbReference type="SAM" id="SignalP"/>
    </source>
</evidence>
<dbReference type="EMBL" id="VEPZ02000814">
    <property type="protein sequence ID" value="KAE8718240.1"/>
    <property type="molecule type" value="Genomic_DNA"/>
</dbReference>
<dbReference type="PIRSF" id="PIRSF005096">
    <property type="entry name" value="GALM"/>
    <property type="match status" value="1"/>
</dbReference>
<proteinExistence type="inferred from homology"/>
<dbReference type="InterPro" id="IPR015443">
    <property type="entry name" value="Aldose_1-epimerase"/>
</dbReference>
<dbReference type="GO" id="GO:0004034">
    <property type="term" value="F:aldose 1-epimerase activity"/>
    <property type="evidence" value="ECO:0007669"/>
    <property type="project" value="UniProtKB-EC"/>
</dbReference>
<feature type="signal peptide" evidence="9">
    <location>
        <begin position="1"/>
        <end position="21"/>
    </location>
</feature>
<evidence type="ECO:0000256" key="8">
    <source>
        <dbReference type="PIRSR" id="PIRSR005096-3"/>
    </source>
</evidence>
<keyword evidence="3 5" id="KW-0413">Isomerase</keyword>
<feature type="chain" id="PRO_5025507569" description="Aldose 1-epimerase" evidence="9">
    <location>
        <begin position="22"/>
        <end position="374"/>
    </location>
</feature>
<name>A0A6A3BML7_HIBSY</name>
<dbReference type="InterPro" id="IPR008183">
    <property type="entry name" value="Aldose_1/G6P_1-epimerase"/>
</dbReference>
<organism evidence="10 11">
    <name type="scientific">Hibiscus syriacus</name>
    <name type="common">Rose of Sharon</name>
    <dbReference type="NCBI Taxonomy" id="106335"/>
    <lineage>
        <taxon>Eukaryota</taxon>
        <taxon>Viridiplantae</taxon>
        <taxon>Streptophyta</taxon>
        <taxon>Embryophyta</taxon>
        <taxon>Tracheophyta</taxon>
        <taxon>Spermatophyta</taxon>
        <taxon>Magnoliopsida</taxon>
        <taxon>eudicotyledons</taxon>
        <taxon>Gunneridae</taxon>
        <taxon>Pentapetalae</taxon>
        <taxon>rosids</taxon>
        <taxon>malvids</taxon>
        <taxon>Malvales</taxon>
        <taxon>Malvaceae</taxon>
        <taxon>Malvoideae</taxon>
        <taxon>Hibiscus</taxon>
    </lineage>
</organism>
<comment type="pathway">
    <text evidence="1 5">Carbohydrate metabolism; hexose metabolism.</text>
</comment>
<dbReference type="SUPFAM" id="SSF74650">
    <property type="entry name" value="Galactose mutarotase-like"/>
    <property type="match status" value="1"/>
</dbReference>
<dbReference type="PANTHER" id="PTHR10091">
    <property type="entry name" value="ALDOSE-1-EPIMERASE"/>
    <property type="match status" value="1"/>
</dbReference>
<comment type="catalytic activity">
    <reaction evidence="5">
        <text>alpha-D-glucose = beta-D-glucose</text>
        <dbReference type="Rhea" id="RHEA:10264"/>
        <dbReference type="ChEBI" id="CHEBI:15903"/>
        <dbReference type="ChEBI" id="CHEBI:17925"/>
        <dbReference type="EC" id="5.1.3.3"/>
    </reaction>
</comment>
<evidence type="ECO:0000256" key="6">
    <source>
        <dbReference type="PIRSR" id="PIRSR005096-1"/>
    </source>
</evidence>
<dbReference type="InterPro" id="IPR011013">
    <property type="entry name" value="Gal_mutarotase_sf_dom"/>
</dbReference>
<feature type="active site" description="Proton acceptor" evidence="6">
    <location>
        <position position="331"/>
    </location>
</feature>
<evidence type="ECO:0000313" key="10">
    <source>
        <dbReference type="EMBL" id="KAE8718240.1"/>
    </source>
</evidence>
<evidence type="ECO:0000256" key="7">
    <source>
        <dbReference type="PIRSR" id="PIRSR005096-2"/>
    </source>
</evidence>
<reference evidence="10" key="1">
    <citation type="submission" date="2019-09" db="EMBL/GenBank/DDBJ databases">
        <title>Draft genome information of white flower Hibiscus syriacus.</title>
        <authorList>
            <person name="Kim Y.-M."/>
        </authorList>
    </citation>
    <scope>NUCLEOTIDE SEQUENCE [LARGE SCALE GENOMIC DNA]</scope>
    <source>
        <strain evidence="10">YM2019G1</strain>
    </source>
</reference>
<evidence type="ECO:0000256" key="1">
    <source>
        <dbReference type="ARBA" id="ARBA00005028"/>
    </source>
</evidence>
<dbReference type="Gene3D" id="2.70.98.10">
    <property type="match status" value="1"/>
</dbReference>
<gene>
    <name evidence="10" type="ORF">F3Y22_tig00110017pilonHSYRG00202</name>
</gene>
<dbReference type="GO" id="GO:0006006">
    <property type="term" value="P:glucose metabolic process"/>
    <property type="evidence" value="ECO:0007669"/>
    <property type="project" value="TreeGrafter"/>
</dbReference>
<dbReference type="CDD" id="cd09019">
    <property type="entry name" value="galactose_mutarotase_like"/>
    <property type="match status" value="1"/>
</dbReference>
<comment type="caution">
    <text evidence="10">The sequence shown here is derived from an EMBL/GenBank/DDBJ whole genome shotgun (WGS) entry which is preliminary data.</text>
</comment>
<dbReference type="EC" id="5.1.3.3" evidence="5"/>
<evidence type="ECO:0000256" key="5">
    <source>
        <dbReference type="PIRNR" id="PIRNR005096"/>
    </source>
</evidence>
<dbReference type="GO" id="GO:0030246">
    <property type="term" value="F:carbohydrate binding"/>
    <property type="evidence" value="ECO:0007669"/>
    <property type="project" value="InterPro"/>
</dbReference>
<evidence type="ECO:0000313" key="11">
    <source>
        <dbReference type="Proteomes" id="UP000436088"/>
    </source>
</evidence>
<evidence type="ECO:0000256" key="3">
    <source>
        <dbReference type="ARBA" id="ARBA00023235"/>
    </source>
</evidence>
<evidence type="ECO:0000256" key="4">
    <source>
        <dbReference type="ARBA" id="ARBA00023277"/>
    </source>
</evidence>
<feature type="active site" description="Proton donor" evidence="6">
    <location>
        <position position="199"/>
    </location>
</feature>
<evidence type="ECO:0000256" key="2">
    <source>
        <dbReference type="ARBA" id="ARBA00006206"/>
    </source>
</evidence>
<accession>A0A6A3BML7</accession>
<dbReference type="AlphaFoldDB" id="A0A6A3BML7"/>
<sequence length="374" mass="42299">MHKLCFFFSLLLVVAFDFVKGEKLEYDIGKSKEKIRIFELKNGNMSVNFTNWGATIMSLVVPDRHGKRGDIVLGYDTVKDYKNATTYFGSIVGRVANRIGGASFSLGGAQYKLPKNDGNSTLHGGPKGFSDVIWKVRKIKNDSDEPFIIFGYDSKDGENGFPGEIRVTVEYRLRSDNRLRVMMKARALKQATPVNLAQHTYWNLGNHDSGDILSEQVQIFASHFTPVDENLIPTGIISTVRGTPYDFLRPETIGSRIEELRKGYDVNYVIDGPNDPRKLKKTAMVKDRKTGRIMKLYTNQPAVQFYTGNKLKKEKGKRGFLYKTHAGLCLETQGFPDAVNRQNFPSQIISPGKPYKHKMLFKFLTAKEKKSNKS</sequence>
<dbReference type="InterPro" id="IPR047215">
    <property type="entry name" value="Galactose_mutarotase-like"/>
</dbReference>
<keyword evidence="4 5" id="KW-0119">Carbohydrate metabolism</keyword>
<feature type="binding site" evidence="8">
    <location>
        <begin position="97"/>
        <end position="98"/>
    </location>
    <ligand>
        <name>beta-D-galactose</name>
        <dbReference type="ChEBI" id="CHEBI:27667"/>
    </ligand>
</feature>
<keyword evidence="9" id="KW-0732">Signal</keyword>
<protein>
    <recommendedName>
        <fullName evidence="5">Aldose 1-epimerase</fullName>
        <ecNumber evidence="5">5.1.3.3</ecNumber>
    </recommendedName>
</protein>
<keyword evidence="11" id="KW-1185">Reference proteome</keyword>
<feature type="binding site" evidence="8">
    <location>
        <begin position="199"/>
        <end position="201"/>
    </location>
    <ligand>
        <name>beta-D-galactose</name>
        <dbReference type="ChEBI" id="CHEBI:27667"/>
    </ligand>
</feature>
<dbReference type="InterPro" id="IPR014718">
    <property type="entry name" value="GH-type_carb-bd"/>
</dbReference>
<dbReference type="Proteomes" id="UP000436088">
    <property type="component" value="Unassembled WGS sequence"/>
</dbReference>
<dbReference type="GO" id="GO:0033499">
    <property type="term" value="P:galactose catabolic process via UDP-galactose, Leloir pathway"/>
    <property type="evidence" value="ECO:0007669"/>
    <property type="project" value="TreeGrafter"/>
</dbReference>
<feature type="binding site" evidence="7">
    <location>
        <position position="265"/>
    </location>
    <ligand>
        <name>beta-D-galactose</name>
        <dbReference type="ChEBI" id="CHEBI:27667"/>
    </ligand>
</feature>